<dbReference type="AlphaFoldDB" id="A0AAE3NTM0"/>
<organism evidence="2 3">
    <name type="scientific">Psychromarinibacter sediminicola</name>
    <dbReference type="NCBI Taxonomy" id="3033385"/>
    <lineage>
        <taxon>Bacteria</taxon>
        <taxon>Pseudomonadati</taxon>
        <taxon>Pseudomonadota</taxon>
        <taxon>Alphaproteobacteria</taxon>
        <taxon>Rhodobacterales</taxon>
        <taxon>Paracoccaceae</taxon>
        <taxon>Psychromarinibacter</taxon>
    </lineage>
</organism>
<sequence length="168" mass="17928">MPRLFGVLLFLLASPAAAQGWETFSHDLGAGAAVCPYDDPETGEFFCFAVACLPDGGPPMIRVAFYGPDIREYRAPLSVRIDGRMVTHMFLTRLSEADPADGLYDYGTELDPERDARLLEALKTGTRATLVFGIGLKAILQQVTLSGSHAALDAVPRLCDGTPVPAGG</sequence>
<protein>
    <recommendedName>
        <fullName evidence="4">Invasion protein IalB, involved in pathogenesis</fullName>
    </recommendedName>
</protein>
<feature type="signal peptide" evidence="1">
    <location>
        <begin position="1"/>
        <end position="18"/>
    </location>
</feature>
<dbReference type="RefSeq" id="WP_275566833.1">
    <property type="nucleotide sequence ID" value="NZ_JARGYC010000016.1"/>
</dbReference>
<reference evidence="2" key="1">
    <citation type="submission" date="2023-03" db="EMBL/GenBank/DDBJ databases">
        <title>Multiphase analysis and comparison of six strains from genera Psychromarinibacter, Lutimaribacter, and Maritimibacter, including a novel species: Psychromarinibacter sediminicola sp. nov.</title>
        <authorList>
            <person name="Wang Y.-H."/>
            <person name="Ye M.-Q."/>
            <person name="Du Z.-J."/>
        </authorList>
    </citation>
    <scope>NUCLEOTIDE SEQUENCE</scope>
    <source>
        <strain evidence="2">C21-152</strain>
    </source>
</reference>
<dbReference type="Proteomes" id="UP001220964">
    <property type="component" value="Unassembled WGS sequence"/>
</dbReference>
<keyword evidence="1" id="KW-0732">Signal</keyword>
<name>A0AAE3NTM0_9RHOB</name>
<accession>A0AAE3NTM0</accession>
<keyword evidence="3" id="KW-1185">Reference proteome</keyword>
<dbReference type="EMBL" id="JARGYC010000016">
    <property type="protein sequence ID" value="MDF0600690.1"/>
    <property type="molecule type" value="Genomic_DNA"/>
</dbReference>
<evidence type="ECO:0008006" key="4">
    <source>
        <dbReference type="Google" id="ProtNLM"/>
    </source>
</evidence>
<evidence type="ECO:0000313" key="2">
    <source>
        <dbReference type="EMBL" id="MDF0600690.1"/>
    </source>
</evidence>
<evidence type="ECO:0000313" key="3">
    <source>
        <dbReference type="Proteomes" id="UP001220964"/>
    </source>
</evidence>
<proteinExistence type="predicted"/>
<feature type="chain" id="PRO_5042251087" description="Invasion protein IalB, involved in pathogenesis" evidence="1">
    <location>
        <begin position="19"/>
        <end position="168"/>
    </location>
</feature>
<comment type="caution">
    <text evidence="2">The sequence shown here is derived from an EMBL/GenBank/DDBJ whole genome shotgun (WGS) entry which is preliminary data.</text>
</comment>
<evidence type="ECO:0000256" key="1">
    <source>
        <dbReference type="SAM" id="SignalP"/>
    </source>
</evidence>
<gene>
    <name evidence="2" type="ORF">P1J78_08110</name>
</gene>